<comment type="caution">
    <text evidence="2">The sequence shown here is derived from an EMBL/GenBank/DDBJ whole genome shotgun (WGS) entry which is preliminary data.</text>
</comment>
<dbReference type="Gene3D" id="3.30.1330.40">
    <property type="entry name" value="RutC-like"/>
    <property type="match status" value="1"/>
</dbReference>
<proteinExistence type="inferred from homology"/>
<organism evidence="2 3">
    <name type="scientific">Pelagibius litoralis</name>
    <dbReference type="NCBI Taxonomy" id="374515"/>
    <lineage>
        <taxon>Bacteria</taxon>
        <taxon>Pseudomonadati</taxon>
        <taxon>Pseudomonadota</taxon>
        <taxon>Alphaproteobacteria</taxon>
        <taxon>Rhodospirillales</taxon>
        <taxon>Rhodovibrionaceae</taxon>
        <taxon>Pelagibius</taxon>
    </lineage>
</organism>
<dbReference type="FunFam" id="3.30.1330.40:FF:000001">
    <property type="entry name" value="L-PSP family endoribonuclease"/>
    <property type="match status" value="1"/>
</dbReference>
<accession>A0A967CBM4</accession>
<dbReference type="PANTHER" id="PTHR11803:SF58">
    <property type="entry name" value="PROTEIN HMF1-RELATED"/>
    <property type="match status" value="1"/>
</dbReference>
<dbReference type="InterPro" id="IPR035959">
    <property type="entry name" value="RutC-like_sf"/>
</dbReference>
<reference evidence="2" key="1">
    <citation type="submission" date="2020-03" db="EMBL/GenBank/DDBJ databases">
        <title>Genome of Pelagibius litoralis DSM 21314T.</title>
        <authorList>
            <person name="Wang G."/>
        </authorList>
    </citation>
    <scope>NUCLEOTIDE SEQUENCE</scope>
    <source>
        <strain evidence="2">DSM 21314</strain>
    </source>
</reference>
<evidence type="ECO:0000313" key="2">
    <source>
        <dbReference type="EMBL" id="NIA68458.1"/>
    </source>
</evidence>
<evidence type="ECO:0000313" key="3">
    <source>
        <dbReference type="Proteomes" id="UP000761264"/>
    </source>
</evidence>
<evidence type="ECO:0000256" key="1">
    <source>
        <dbReference type="ARBA" id="ARBA00010552"/>
    </source>
</evidence>
<protein>
    <submittedName>
        <fullName evidence="2">RidA family protein</fullName>
    </submittedName>
</protein>
<sequence>MSKIEAFRTDALPAELPFSAALRGAGLVFTSGQIGNVPGEMRLVEGGLKAEAQQALEHLRSALEAAGSSLDRVLKCTVFFADMQDFQPFNDIYREFFNGHLPARSGIEVKGLALGARVEIECIALAGSD</sequence>
<dbReference type="AlphaFoldDB" id="A0A967CBM4"/>
<dbReference type="InterPro" id="IPR006056">
    <property type="entry name" value="RidA"/>
</dbReference>
<dbReference type="EMBL" id="JAAQPH010000004">
    <property type="protein sequence ID" value="NIA68458.1"/>
    <property type="molecule type" value="Genomic_DNA"/>
</dbReference>
<dbReference type="Proteomes" id="UP000761264">
    <property type="component" value="Unassembled WGS sequence"/>
</dbReference>
<dbReference type="Pfam" id="PF01042">
    <property type="entry name" value="Ribonuc_L-PSP"/>
    <property type="match status" value="1"/>
</dbReference>
<dbReference type="InterPro" id="IPR019897">
    <property type="entry name" value="RidA_CS"/>
</dbReference>
<gene>
    <name evidence="2" type="ORF">HBA54_07615</name>
</gene>
<dbReference type="PROSITE" id="PS01094">
    <property type="entry name" value="UPF0076"/>
    <property type="match status" value="1"/>
</dbReference>
<dbReference type="CDD" id="cd00448">
    <property type="entry name" value="YjgF_YER057c_UK114_family"/>
    <property type="match status" value="1"/>
</dbReference>
<keyword evidence="3" id="KW-1185">Reference proteome</keyword>
<dbReference type="InterPro" id="IPR006175">
    <property type="entry name" value="YjgF/YER057c/UK114"/>
</dbReference>
<dbReference type="GO" id="GO:0019239">
    <property type="term" value="F:deaminase activity"/>
    <property type="evidence" value="ECO:0007669"/>
    <property type="project" value="TreeGrafter"/>
</dbReference>
<dbReference type="SUPFAM" id="SSF55298">
    <property type="entry name" value="YjgF-like"/>
    <property type="match status" value="1"/>
</dbReference>
<dbReference type="GO" id="GO:0005829">
    <property type="term" value="C:cytosol"/>
    <property type="evidence" value="ECO:0007669"/>
    <property type="project" value="TreeGrafter"/>
</dbReference>
<dbReference type="NCBIfam" id="TIGR00004">
    <property type="entry name" value="Rid family detoxifying hydrolase"/>
    <property type="match status" value="1"/>
</dbReference>
<comment type="similarity">
    <text evidence="1">Belongs to the RutC family.</text>
</comment>
<name>A0A967CBM4_9PROT</name>
<dbReference type="PANTHER" id="PTHR11803">
    <property type="entry name" value="2-IMINOBUTANOATE/2-IMINOPROPANOATE DEAMINASE RIDA"/>
    <property type="match status" value="1"/>
</dbReference>
<dbReference type="RefSeq" id="WP_167223037.1">
    <property type="nucleotide sequence ID" value="NZ_JAAQPH010000004.1"/>
</dbReference>